<evidence type="ECO:0000256" key="2">
    <source>
        <dbReference type="ARBA" id="ARBA00008017"/>
    </source>
</evidence>
<organism evidence="3">
    <name type="scientific">Opuntia streptacantha</name>
    <name type="common">Prickly pear cactus</name>
    <name type="synonym">Opuntia cardona</name>
    <dbReference type="NCBI Taxonomy" id="393608"/>
    <lineage>
        <taxon>Eukaryota</taxon>
        <taxon>Viridiplantae</taxon>
        <taxon>Streptophyta</taxon>
        <taxon>Embryophyta</taxon>
        <taxon>Tracheophyta</taxon>
        <taxon>Spermatophyta</taxon>
        <taxon>Magnoliopsida</taxon>
        <taxon>eudicotyledons</taxon>
        <taxon>Gunneridae</taxon>
        <taxon>Pentapetalae</taxon>
        <taxon>Caryophyllales</taxon>
        <taxon>Cactineae</taxon>
        <taxon>Cactaceae</taxon>
        <taxon>Opuntioideae</taxon>
        <taxon>Opuntia</taxon>
    </lineage>
</organism>
<accession>A0A7C8ZVZ7</accession>
<sequence>MKERITRYIENKKEHWYPAPMIVMRDVEDMNKIKFSVWVSHTMNHQDMGERWTRRALLVEEMIKIFRELDIEYRMLPMDVNVRTMQPVVSERLPSNWTTCAR</sequence>
<reference evidence="3" key="2">
    <citation type="submission" date="2020-07" db="EMBL/GenBank/DDBJ databases">
        <authorList>
            <person name="Vera ALvarez R."/>
            <person name="Arias-Moreno D.M."/>
            <person name="Jimenez-Jacinto V."/>
            <person name="Jimenez-Bremont J.F."/>
            <person name="Swaminathan K."/>
            <person name="Moose S.P."/>
            <person name="Guerrero-Gonzalez M.L."/>
            <person name="Marino-Ramirez L."/>
            <person name="Landsman D."/>
            <person name="Rodriguez-Kessler M."/>
            <person name="Delgado-Sanchez P."/>
        </authorList>
    </citation>
    <scope>NUCLEOTIDE SEQUENCE</scope>
    <source>
        <tissue evidence="3">Cladode</tissue>
    </source>
</reference>
<reference evidence="3" key="1">
    <citation type="journal article" date="2013" name="J. Plant Res.">
        <title>Effect of fungi and light on seed germination of three Opuntia species from semiarid lands of central Mexico.</title>
        <authorList>
            <person name="Delgado-Sanchez P."/>
            <person name="Jimenez-Bremont J.F."/>
            <person name="Guerrero-Gonzalez Mde L."/>
            <person name="Flores J."/>
        </authorList>
    </citation>
    <scope>NUCLEOTIDE SEQUENCE</scope>
    <source>
        <tissue evidence="3">Cladode</tissue>
    </source>
</reference>
<dbReference type="PANTHER" id="PTHR31618">
    <property type="entry name" value="MECHANOSENSITIVE ION CHANNEL PROTEIN 5"/>
    <property type="match status" value="1"/>
</dbReference>
<proteinExistence type="inferred from homology"/>
<dbReference type="InterPro" id="IPR016688">
    <property type="entry name" value="MscS-like_plants/fungi"/>
</dbReference>
<evidence type="ECO:0000313" key="3">
    <source>
        <dbReference type="EMBL" id="MBA4651115.1"/>
    </source>
</evidence>
<dbReference type="EMBL" id="GISG01168236">
    <property type="protein sequence ID" value="MBA4651117.1"/>
    <property type="molecule type" value="Transcribed_RNA"/>
</dbReference>
<comment type="subcellular location">
    <subcellularLocation>
        <location evidence="1">Membrane</location>
        <topology evidence="1">Multi-pass membrane protein</topology>
    </subcellularLocation>
</comment>
<dbReference type="GO" id="GO:0005886">
    <property type="term" value="C:plasma membrane"/>
    <property type="evidence" value="ECO:0007669"/>
    <property type="project" value="TreeGrafter"/>
</dbReference>
<dbReference type="EMBL" id="GISG01168234">
    <property type="protein sequence ID" value="MBA4651115.1"/>
    <property type="molecule type" value="Transcribed_RNA"/>
</dbReference>
<comment type="similarity">
    <text evidence="2">Belongs to the MscS (TC 1.A.23) family.</text>
</comment>
<protein>
    <submittedName>
        <fullName evidence="3">Uncharacterized protein</fullName>
    </submittedName>
</protein>
<dbReference type="GO" id="GO:0006820">
    <property type="term" value="P:monoatomic anion transport"/>
    <property type="evidence" value="ECO:0007669"/>
    <property type="project" value="TreeGrafter"/>
</dbReference>
<name>A0A7C8ZVZ7_OPUST</name>
<dbReference type="GO" id="GO:0008381">
    <property type="term" value="F:mechanosensitive monoatomic ion channel activity"/>
    <property type="evidence" value="ECO:0007669"/>
    <property type="project" value="TreeGrafter"/>
</dbReference>
<dbReference type="AlphaFoldDB" id="A0A7C8ZVZ7"/>
<evidence type="ECO:0000256" key="1">
    <source>
        <dbReference type="ARBA" id="ARBA00004141"/>
    </source>
</evidence>
<dbReference type="PANTHER" id="PTHR31618:SF1">
    <property type="entry name" value="EF-HAND DOMAIN-CONTAINING PROTEIN"/>
    <property type="match status" value="1"/>
</dbReference>